<dbReference type="Pfam" id="PF01590">
    <property type="entry name" value="GAF"/>
    <property type="match status" value="5"/>
</dbReference>
<feature type="domain" description="Phytochrome chromophore attachment site" evidence="2">
    <location>
        <begin position="465"/>
        <end position="602"/>
    </location>
</feature>
<dbReference type="InterPro" id="IPR029016">
    <property type="entry name" value="GAF-like_dom_sf"/>
</dbReference>
<dbReference type="Proteomes" id="UP000320055">
    <property type="component" value="Unassembled WGS sequence"/>
</dbReference>
<dbReference type="InterPro" id="IPR004089">
    <property type="entry name" value="MCPsignal_dom"/>
</dbReference>
<dbReference type="InterPro" id="IPR016132">
    <property type="entry name" value="Phyto_chromo_attachment"/>
</dbReference>
<dbReference type="GO" id="GO:0016020">
    <property type="term" value="C:membrane"/>
    <property type="evidence" value="ECO:0007669"/>
    <property type="project" value="InterPro"/>
</dbReference>
<dbReference type="AlphaFoldDB" id="A0A563VSI7"/>
<dbReference type="InterPro" id="IPR003018">
    <property type="entry name" value="GAF"/>
</dbReference>
<feature type="domain" description="Methyl-accepting transducer" evidence="3">
    <location>
        <begin position="995"/>
        <end position="1234"/>
    </location>
</feature>
<dbReference type="PROSITE" id="PS50046">
    <property type="entry name" value="PHYTOCHROME_2"/>
    <property type="match status" value="5"/>
</dbReference>
<dbReference type="OrthoDB" id="419276at2"/>
<keyword evidence="1" id="KW-0807">Transducer</keyword>
<proteinExistence type="predicted"/>
<evidence type="ECO:0000259" key="2">
    <source>
        <dbReference type="PROSITE" id="PS50046"/>
    </source>
</evidence>
<feature type="domain" description="Phytochrome chromophore attachment site" evidence="2">
    <location>
        <begin position="14"/>
        <end position="139"/>
    </location>
</feature>
<dbReference type="SUPFAM" id="SSF58104">
    <property type="entry name" value="Methyl-accepting chemotaxis protein (MCP) signaling domain"/>
    <property type="match status" value="2"/>
</dbReference>
<accession>A0A563VSI7</accession>
<feature type="domain" description="Phytochrome chromophore attachment site" evidence="2">
    <location>
        <begin position="825"/>
        <end position="961"/>
    </location>
</feature>
<feature type="domain" description="Phytochrome chromophore attachment site" evidence="2">
    <location>
        <begin position="284"/>
        <end position="420"/>
    </location>
</feature>
<dbReference type="RefSeq" id="WP_144872690.1">
    <property type="nucleotide sequence ID" value="NZ_LR213994.1"/>
</dbReference>
<dbReference type="SUPFAM" id="SSF55781">
    <property type="entry name" value="GAF domain-like"/>
    <property type="match status" value="5"/>
</dbReference>
<evidence type="ECO:0000259" key="3">
    <source>
        <dbReference type="PROSITE" id="PS50111"/>
    </source>
</evidence>
<evidence type="ECO:0000313" key="5">
    <source>
        <dbReference type="Proteomes" id="UP000320055"/>
    </source>
</evidence>
<dbReference type="SMART" id="SM00065">
    <property type="entry name" value="GAF"/>
    <property type="match status" value="5"/>
</dbReference>
<evidence type="ECO:0000313" key="4">
    <source>
        <dbReference type="EMBL" id="VEP14259.1"/>
    </source>
</evidence>
<sequence length="1261" mass="144149">MTQSPNSKPNDYQDIGKLFQLTTETTRKILQCDRVIIYDGSELPQSRVIAESVVPQYISILGKITVDPFLAEEFLERYCHGQALAFDNIQTVNLNQSQLEELERLRIRSLAIAPIIVGKELLAFLVAHQCGETNSAPKPPWNSETINFLIEKAKIAGLALESIAKTEQSQDSQPTQSEEVEGFLGLQVPEQNLGESPLLSEDTPDKEIELKPIAPSAYPQTSLIKQTSSKTVQTQANGNSLTMNQAKKNHSNGIFQPTGQKTILEEQGNKSFANASNRIALETEKENILETTVEEVRQLLDCDRVLVYCLDEDNYGVVVAESIAAGWTRALGKMIDDPCLAVEYMEKYRNGRIRAIDDIRRIDITPCYQEQLEDLEVKGNLVTPIISEDRLFGLLIAHQCSESRHWQEQEISWTAEIAKQVGLMLQYTEIVAENDLEEQKRLVEAQNKWNQHFTDAIQYIRQSLNQEDILKVSVKEVRRILNCDRVVVYSLNQNFRYGIVIAESVAPGWKRALNKEINDPCFDPTYREKYLNGRVRAWNNIYESGMSECYIEQLEKLEVKANLVTPIINEGKLCGLLVAHQCAESRNWQQQEIRWVAQIATQVGFALDNAKLLANAKQLQHQLKNEAKLTRYFTDAVRYIRESLQQEDILEISVEEVRRVLNCDRVVVYSMNRDFRYGTVIAESVAPRWTRALNKEINDPCFEYTYREKYLNGRVRAWSNIYESGMSRCYIEQLEKLEVKANLVTPVISEGKLFGLLVAHQCSDFRDWQQPEIRWVTQIATQVGFALDNADLLVYANELREQVVEEHQWTEYFTDAIQQIRKSIKTGDILKTSVREVRRILRCDRAVIYSMNSDNHGMIVAESVAPGWTRAKGRVIKDPCFEARYLDMYRNGRVRAWSNIYEAGMTRCYIEQLEKLEVKANLVTPIINEGQLFGLLVAHQCNDFRNWQHSEIRWLTQVATQVGFALDNAKLLEQLRSTQTSNQLSHRQHEQTEIFKHQVVEILGENGDTYQSLSQEAMRQYETTIHVLNQTQKVADSFSSIALNVQQIQCKKQQSDLLVQATQDSLERVVNSISHAQSKVQNVGAEFENLSLSCQQLSEIVNSIKDLSKQIVQQSMSMTRLVNRSQTEESCQNSLLDLSDTIFSLMQQLFEVSAKIDPLFANIQNEVKEKTITLDSGTQQLTSGVREFQTVRQKLDRVVNLNQKMNIFIENISQSIKNQTQSSTFAQDSVQEVASIAERISEQSLSITQSFHQLVVLVQKL</sequence>
<feature type="domain" description="Phytochrome chromophore attachment site" evidence="2">
    <location>
        <begin position="645"/>
        <end position="782"/>
    </location>
</feature>
<gene>
    <name evidence="4" type="ORF">H1P_2510004</name>
</gene>
<dbReference type="GO" id="GO:0007165">
    <property type="term" value="P:signal transduction"/>
    <property type="evidence" value="ECO:0007669"/>
    <property type="project" value="UniProtKB-KW"/>
</dbReference>
<dbReference type="EMBL" id="CAACVJ010000170">
    <property type="protein sequence ID" value="VEP14259.1"/>
    <property type="molecule type" value="Genomic_DNA"/>
</dbReference>
<dbReference type="PROSITE" id="PS50111">
    <property type="entry name" value="CHEMOTAXIS_TRANSDUC_2"/>
    <property type="match status" value="1"/>
</dbReference>
<protein>
    <submittedName>
        <fullName evidence="4">GAF domain-containing protein (Modular protein)</fullName>
    </submittedName>
</protein>
<name>A0A563VSI7_9CYAN</name>
<keyword evidence="5" id="KW-1185">Reference proteome</keyword>
<evidence type="ECO:0000256" key="1">
    <source>
        <dbReference type="PROSITE-ProRule" id="PRU00284"/>
    </source>
</evidence>
<organism evidence="4 5">
    <name type="scientific">Hyella patelloides LEGE 07179</name>
    <dbReference type="NCBI Taxonomy" id="945734"/>
    <lineage>
        <taxon>Bacteria</taxon>
        <taxon>Bacillati</taxon>
        <taxon>Cyanobacteriota</taxon>
        <taxon>Cyanophyceae</taxon>
        <taxon>Pleurocapsales</taxon>
        <taxon>Hyellaceae</taxon>
        <taxon>Hyella</taxon>
    </lineage>
</organism>
<dbReference type="Gene3D" id="1.10.287.950">
    <property type="entry name" value="Methyl-accepting chemotaxis protein"/>
    <property type="match status" value="2"/>
</dbReference>
<reference evidence="4 5" key="1">
    <citation type="submission" date="2019-01" db="EMBL/GenBank/DDBJ databases">
        <authorList>
            <person name="Brito A."/>
        </authorList>
    </citation>
    <scope>NUCLEOTIDE SEQUENCE [LARGE SCALE GENOMIC DNA]</scope>
    <source>
        <strain evidence="4">1</strain>
    </source>
</reference>
<dbReference type="Gene3D" id="3.30.450.40">
    <property type="match status" value="6"/>
</dbReference>